<dbReference type="PANTHER" id="PTHR34386:SF1">
    <property type="entry name" value="GLUTAREDOXIN-LIKE PROTEIN NRDH"/>
    <property type="match status" value="1"/>
</dbReference>
<dbReference type="InterPro" id="IPR051548">
    <property type="entry name" value="Grx-like_ET"/>
</dbReference>
<keyword evidence="3" id="KW-1185">Reference proteome</keyword>
<evidence type="ECO:0000313" key="3">
    <source>
        <dbReference type="Proteomes" id="UP001158045"/>
    </source>
</evidence>
<dbReference type="EMBL" id="JARYZI010000005">
    <property type="protein sequence ID" value="MDH8678289.1"/>
    <property type="molecule type" value="Genomic_DNA"/>
</dbReference>
<comment type="caution">
    <text evidence="2">The sequence shown here is derived from an EMBL/GenBank/DDBJ whole genome shotgun (WGS) entry which is preliminary data.</text>
</comment>
<feature type="domain" description="Glutaredoxin" evidence="1">
    <location>
        <begin position="4"/>
        <end position="62"/>
    </location>
</feature>
<reference evidence="2 3" key="1">
    <citation type="submission" date="2023-04" db="EMBL/GenBank/DDBJ databases">
        <title>Fusibacter bizertensis strain WBS, isolated from littoral bottom sediments of the Arctic seas - biochemical and genomic analysis.</title>
        <authorList>
            <person name="Brioukhanov A.L."/>
        </authorList>
    </citation>
    <scope>NUCLEOTIDE SEQUENCE [LARGE SCALE GENOMIC DNA]</scope>
    <source>
        <strain evidence="2 3">WBS</strain>
    </source>
</reference>
<dbReference type="SUPFAM" id="SSF52833">
    <property type="entry name" value="Thioredoxin-like"/>
    <property type="match status" value="1"/>
</dbReference>
<dbReference type="Proteomes" id="UP001158045">
    <property type="component" value="Unassembled WGS sequence"/>
</dbReference>
<protein>
    <submittedName>
        <fullName evidence="2">Glutaredoxin domain-containing protein</fullName>
    </submittedName>
</protein>
<accession>A0ABT6NCZ4</accession>
<dbReference type="CDD" id="cd02976">
    <property type="entry name" value="NrdH"/>
    <property type="match status" value="1"/>
</dbReference>
<dbReference type="PROSITE" id="PS51354">
    <property type="entry name" value="GLUTAREDOXIN_2"/>
    <property type="match status" value="1"/>
</dbReference>
<gene>
    <name evidence="2" type="ORF">QE109_09030</name>
</gene>
<dbReference type="PANTHER" id="PTHR34386">
    <property type="entry name" value="GLUTAREDOXIN"/>
    <property type="match status" value="1"/>
</dbReference>
<dbReference type="InterPro" id="IPR002109">
    <property type="entry name" value="Glutaredoxin"/>
</dbReference>
<evidence type="ECO:0000259" key="1">
    <source>
        <dbReference type="Pfam" id="PF00462"/>
    </source>
</evidence>
<dbReference type="Gene3D" id="3.40.30.10">
    <property type="entry name" value="Glutaredoxin"/>
    <property type="match status" value="1"/>
</dbReference>
<proteinExistence type="predicted"/>
<dbReference type="Pfam" id="PF00462">
    <property type="entry name" value="Glutaredoxin"/>
    <property type="match status" value="1"/>
</dbReference>
<organism evidence="2 3">
    <name type="scientific">Fusibacter bizertensis</name>
    <dbReference type="NCBI Taxonomy" id="1488331"/>
    <lineage>
        <taxon>Bacteria</taxon>
        <taxon>Bacillati</taxon>
        <taxon>Bacillota</taxon>
        <taxon>Clostridia</taxon>
        <taxon>Eubacteriales</taxon>
        <taxon>Eubacteriales Family XII. Incertae Sedis</taxon>
        <taxon>Fusibacter</taxon>
    </lineage>
</organism>
<dbReference type="RefSeq" id="WP_281094130.1">
    <property type="nucleotide sequence ID" value="NZ_JARYZI010000005.1"/>
</dbReference>
<dbReference type="InterPro" id="IPR036249">
    <property type="entry name" value="Thioredoxin-like_sf"/>
</dbReference>
<sequence length="112" mass="12671">MKKVIAYTTQTCPHCLKAKQYLSEKGIPFEERDVNNNPSALKEFQMLKLTGVPAFLVGDELVVGFDQNRIESLLDFTVEKCPNCGKKMMVPKGKGKLKITCKNCKNQFEHMS</sequence>
<name>A0ABT6NCZ4_9FIRM</name>
<evidence type="ECO:0000313" key="2">
    <source>
        <dbReference type="EMBL" id="MDH8678289.1"/>
    </source>
</evidence>